<gene>
    <name evidence="1" type="primary">AVEN_43707_1</name>
    <name evidence="1" type="ORF">CDAR_413101</name>
</gene>
<sequence length="593" mass="68344">MFSDEDVEDQGDVEDNENEDDLNVFDAFEYHADYIFGNFRVDGESNPNILPSGARIIEKISSDVMSLKNICLKSISKNVSRFNAAFSITKDVNFRRNLHYLRKVHSPYLIQEILKEKNELEESYLDFLIHEHLEEIQMAIFPETAWKSVIKRISEVGHGFQKVDFMFKEELMEDLDKYIDFVNKVVCHLTNVKYLNLNSCCDDRTLGIIGSSCLLLNELHFNECPITEEGLKFLCQKNKDNEIGLKLKILNISDAGGMQEGITYLLQNMPSLEVIEHNDLPNIIYDLHKEEMNNNTLRKKYNLTTLRLGTSAPWEEIPSISEILALLIDVCPHVKEISLSLNSKEHLDLCLGFPELEIFRVINIEPSLYLDINGFLEAKGRFLKKLEIERFHLSAAVLTENCQMVEDLTLTDINFQPLEPGVTLNPLKKLSQLQLVSFRFHNNVICQSLINILNASPNVEKLVLSDCRFGDNEEIITSLSKFCENGKLQHLKFINCDVQEPFLQSVLLTCTTLSTLSVEYCDSIFSFHMDNLYQISQTLKNDVKIEWIDTRSELNSIDSNGDGIFDNYYDYDSDDYEYYDSDNLYYAYDSDGF</sequence>
<dbReference type="InterPro" id="IPR032675">
    <property type="entry name" value="LRR_dom_sf"/>
</dbReference>
<dbReference type="Gene3D" id="3.80.10.10">
    <property type="entry name" value="Ribonuclease Inhibitor"/>
    <property type="match status" value="2"/>
</dbReference>
<evidence type="ECO:0008006" key="3">
    <source>
        <dbReference type="Google" id="ProtNLM"/>
    </source>
</evidence>
<evidence type="ECO:0000313" key="1">
    <source>
        <dbReference type="EMBL" id="GIY17841.1"/>
    </source>
</evidence>
<accession>A0AAV4RAZ1</accession>
<keyword evidence="2" id="KW-1185">Reference proteome</keyword>
<name>A0AAV4RAZ1_9ARAC</name>
<dbReference type="GO" id="GO:0031146">
    <property type="term" value="P:SCF-dependent proteasomal ubiquitin-dependent protein catabolic process"/>
    <property type="evidence" value="ECO:0007669"/>
    <property type="project" value="TreeGrafter"/>
</dbReference>
<dbReference type="SUPFAM" id="SSF52047">
    <property type="entry name" value="RNI-like"/>
    <property type="match status" value="1"/>
</dbReference>
<dbReference type="Proteomes" id="UP001054837">
    <property type="component" value="Unassembled WGS sequence"/>
</dbReference>
<comment type="caution">
    <text evidence="1">The sequence shown here is derived from an EMBL/GenBank/DDBJ whole genome shotgun (WGS) entry which is preliminary data.</text>
</comment>
<dbReference type="AlphaFoldDB" id="A0AAV4RAZ1"/>
<organism evidence="1 2">
    <name type="scientific">Caerostris darwini</name>
    <dbReference type="NCBI Taxonomy" id="1538125"/>
    <lineage>
        <taxon>Eukaryota</taxon>
        <taxon>Metazoa</taxon>
        <taxon>Ecdysozoa</taxon>
        <taxon>Arthropoda</taxon>
        <taxon>Chelicerata</taxon>
        <taxon>Arachnida</taxon>
        <taxon>Araneae</taxon>
        <taxon>Araneomorphae</taxon>
        <taxon>Entelegynae</taxon>
        <taxon>Araneoidea</taxon>
        <taxon>Araneidae</taxon>
        <taxon>Caerostris</taxon>
    </lineage>
</organism>
<dbReference type="EMBL" id="BPLQ01005843">
    <property type="protein sequence ID" value="GIY17841.1"/>
    <property type="molecule type" value="Genomic_DNA"/>
</dbReference>
<reference evidence="1 2" key="1">
    <citation type="submission" date="2021-06" db="EMBL/GenBank/DDBJ databases">
        <title>Caerostris darwini draft genome.</title>
        <authorList>
            <person name="Kono N."/>
            <person name="Arakawa K."/>
        </authorList>
    </citation>
    <scope>NUCLEOTIDE SEQUENCE [LARGE SCALE GENOMIC DNA]</scope>
</reference>
<dbReference type="PANTHER" id="PTHR13318">
    <property type="entry name" value="PARTNER OF PAIRED, ISOFORM B-RELATED"/>
    <property type="match status" value="1"/>
</dbReference>
<evidence type="ECO:0000313" key="2">
    <source>
        <dbReference type="Proteomes" id="UP001054837"/>
    </source>
</evidence>
<dbReference type="GO" id="GO:0019005">
    <property type="term" value="C:SCF ubiquitin ligase complex"/>
    <property type="evidence" value="ECO:0007669"/>
    <property type="project" value="TreeGrafter"/>
</dbReference>
<proteinExistence type="predicted"/>
<protein>
    <recommendedName>
        <fullName evidence="3">RNI-like protein</fullName>
    </recommendedName>
</protein>